<dbReference type="PROSITE" id="PS50006">
    <property type="entry name" value="FHA_DOMAIN"/>
    <property type="match status" value="1"/>
</dbReference>
<dbReference type="EMBL" id="CABPRJ010001895">
    <property type="protein sequence ID" value="VVC39421.1"/>
    <property type="molecule type" value="Genomic_DNA"/>
</dbReference>
<evidence type="ECO:0000259" key="8">
    <source>
        <dbReference type="PROSITE" id="PS50006"/>
    </source>
</evidence>
<dbReference type="Gene3D" id="3.40.50.10980">
    <property type="entry name" value="Nibrin, BRCT2 domain"/>
    <property type="match status" value="1"/>
</dbReference>
<dbReference type="InterPro" id="IPR032429">
    <property type="entry name" value="Nibrin_BRCT2"/>
</dbReference>
<evidence type="ECO:0000256" key="4">
    <source>
        <dbReference type="ARBA" id="ARBA00022763"/>
    </source>
</evidence>
<dbReference type="OrthoDB" id="552194at2759"/>
<dbReference type="Pfam" id="PF16508">
    <property type="entry name" value="NIBRIN_BRCT_II"/>
    <property type="match status" value="1"/>
</dbReference>
<dbReference type="Gene3D" id="2.60.200.20">
    <property type="match status" value="1"/>
</dbReference>
<dbReference type="PANTHER" id="PTHR12162:SF0">
    <property type="entry name" value="NIBRIN"/>
    <property type="match status" value="1"/>
</dbReference>
<dbReference type="Gene3D" id="3.40.50.10190">
    <property type="entry name" value="BRCT domain"/>
    <property type="match status" value="1"/>
</dbReference>
<dbReference type="GO" id="GO:0030870">
    <property type="term" value="C:Mre11 complex"/>
    <property type="evidence" value="ECO:0007669"/>
    <property type="project" value="InterPro"/>
</dbReference>
<proteinExistence type="inferred from homology"/>
<evidence type="ECO:0000256" key="7">
    <source>
        <dbReference type="ARBA" id="ARBA00044757"/>
    </source>
</evidence>
<dbReference type="CDD" id="cd17741">
    <property type="entry name" value="BRCT_nibrin"/>
    <property type="match status" value="1"/>
</dbReference>
<comment type="similarity">
    <text evidence="7">Belongs to the Nibrin family.</text>
</comment>
<gene>
    <name evidence="9" type="ORF">CINCED_3A021705</name>
</gene>
<accession>A0A5E4NCV9</accession>
<evidence type="ECO:0000256" key="5">
    <source>
        <dbReference type="ARBA" id="ARBA00023204"/>
    </source>
</evidence>
<dbReference type="InterPro" id="IPR008984">
    <property type="entry name" value="SMAD_FHA_dom_sf"/>
</dbReference>
<dbReference type="SUPFAM" id="SSF52113">
    <property type="entry name" value="BRCT domain"/>
    <property type="match status" value="1"/>
</dbReference>
<evidence type="ECO:0000313" key="9">
    <source>
        <dbReference type="EMBL" id="VVC39421.1"/>
    </source>
</evidence>
<dbReference type="PANTHER" id="PTHR12162">
    <property type="entry name" value="NIBRIN-RELATED"/>
    <property type="match status" value="1"/>
</dbReference>
<keyword evidence="6" id="KW-0539">Nucleus</keyword>
<organism evidence="9 10">
    <name type="scientific">Cinara cedri</name>
    <dbReference type="NCBI Taxonomy" id="506608"/>
    <lineage>
        <taxon>Eukaryota</taxon>
        <taxon>Metazoa</taxon>
        <taxon>Ecdysozoa</taxon>
        <taxon>Arthropoda</taxon>
        <taxon>Hexapoda</taxon>
        <taxon>Insecta</taxon>
        <taxon>Pterygota</taxon>
        <taxon>Neoptera</taxon>
        <taxon>Paraneoptera</taxon>
        <taxon>Hemiptera</taxon>
        <taxon>Sternorrhyncha</taxon>
        <taxon>Aphidomorpha</taxon>
        <taxon>Aphidoidea</taxon>
        <taxon>Aphididae</taxon>
        <taxon>Lachninae</taxon>
        <taxon>Cinara</taxon>
    </lineage>
</organism>
<evidence type="ECO:0000256" key="1">
    <source>
        <dbReference type="ARBA" id="ARBA00004123"/>
    </source>
</evidence>
<keyword evidence="5" id="KW-0234">DNA repair</keyword>
<keyword evidence="3" id="KW-0158">Chromosome</keyword>
<dbReference type="InterPro" id="IPR043014">
    <property type="entry name" value="Nibrin_BRCT2_sf"/>
</dbReference>
<dbReference type="InterPro" id="IPR000253">
    <property type="entry name" value="FHA_dom"/>
</dbReference>
<dbReference type="Proteomes" id="UP000325440">
    <property type="component" value="Unassembled WGS sequence"/>
</dbReference>
<dbReference type="GO" id="GO:0000724">
    <property type="term" value="P:double-strand break repair via homologous recombination"/>
    <property type="evidence" value="ECO:0007669"/>
    <property type="project" value="TreeGrafter"/>
</dbReference>
<dbReference type="Pfam" id="PF00498">
    <property type="entry name" value="FHA"/>
    <property type="match status" value="1"/>
</dbReference>
<keyword evidence="4" id="KW-0227">DNA damage</keyword>
<dbReference type="SUPFAM" id="SSF49879">
    <property type="entry name" value="SMAD/FHA domain"/>
    <property type="match status" value="1"/>
</dbReference>
<sequence length="754" mass="84856">MIKASSDFFQMVYNMVYINITFCRIPAGEHYDMLRKKTHLVARTGFKGDIEISGDTSVSRCHAEMSLVKEVVCGKVKLLLKLIDKNSMFGTFINDGINLNERITPNCPIILKLGDRIRFGVYVSTWTVVKYHFVACPSTLKMVDKEILKKSLKEVGGQVSRDWSEDCTHLCMSSVTVTEKVLLCLASAKSIVLPKYFNDLSKALMLDSLEELPYCIDYKPILTEKLLNPNVVSMDVNNNRKKLFSGKTFICSSTEQMSRISKIVKTAGGDLKYYMDSIICGEEYKFEMLHSQDYIIMQQCQRNAQSNEKYKPILDKLKIINKRPIPENEIGLSIIYASTIKHCNPSYNYTLVNIQSQPIVTTSQEPVILEPETAEILTVDNSEMFSVNIVPDSLTQGSNKRSIDMVMDSEEIVMSKRQALILNDKGKYDSVIEPTPLCSNILSNNEVKENSEQFISVIESTPTCSNILSNNEVKKNSEPFTSVIESTPSCSNVLSYNEVKENLQPFISVIESIPTCNNILPSHGVNFKSSNGDSCLTTVQSSQDILDKKDFSGRVQFLQPITVDKNVNSTVQHNTTKRKLSSFCLISENEDGDEDEDPFDYMDIDETEENTIKKPKREQMESVFPPVLSAMTNKSENSKSVEKNYNLSVNPNSNIAVDPNYIMNLLATAKGTGQFIDTSKHSNNSFVSVCENSKNNDLINSVITETVNMVVSRPIKQVKSMVEGIPHLNNFKKFRRKGPIIRIPNIIPLELSQD</sequence>
<protein>
    <submittedName>
        <fullName evidence="9">BRCT domain,Nibrin, second BRCT domain,SMAD/FHA domain,Forkhead-associated (FHA) domain</fullName>
    </submittedName>
</protein>
<comment type="subcellular location">
    <subcellularLocation>
        <location evidence="2">Chromosome</location>
    </subcellularLocation>
    <subcellularLocation>
        <location evidence="1">Nucleus</location>
    </subcellularLocation>
</comment>
<evidence type="ECO:0000256" key="6">
    <source>
        <dbReference type="ARBA" id="ARBA00023242"/>
    </source>
</evidence>
<dbReference type="GO" id="GO:0003684">
    <property type="term" value="F:damaged DNA binding"/>
    <property type="evidence" value="ECO:0007669"/>
    <property type="project" value="TreeGrafter"/>
</dbReference>
<dbReference type="InterPro" id="IPR040227">
    <property type="entry name" value="Nibrin-rel"/>
</dbReference>
<dbReference type="CDD" id="cd22667">
    <property type="entry name" value="FHA_NBN"/>
    <property type="match status" value="1"/>
</dbReference>
<name>A0A5E4NCV9_9HEMI</name>
<keyword evidence="10" id="KW-1185">Reference proteome</keyword>
<dbReference type="GO" id="GO:0005694">
    <property type="term" value="C:chromosome"/>
    <property type="evidence" value="ECO:0007669"/>
    <property type="project" value="UniProtKB-SubCell"/>
</dbReference>
<evidence type="ECO:0000313" key="10">
    <source>
        <dbReference type="Proteomes" id="UP000325440"/>
    </source>
</evidence>
<dbReference type="InterPro" id="IPR036420">
    <property type="entry name" value="BRCT_dom_sf"/>
</dbReference>
<feature type="domain" description="FHA" evidence="8">
    <location>
        <begin position="39"/>
        <end position="94"/>
    </location>
</feature>
<dbReference type="GO" id="GO:0007095">
    <property type="term" value="P:mitotic G2 DNA damage checkpoint signaling"/>
    <property type="evidence" value="ECO:0007669"/>
    <property type="project" value="InterPro"/>
</dbReference>
<evidence type="ECO:0000256" key="2">
    <source>
        <dbReference type="ARBA" id="ARBA00004286"/>
    </source>
</evidence>
<reference evidence="9 10" key="1">
    <citation type="submission" date="2019-08" db="EMBL/GenBank/DDBJ databases">
        <authorList>
            <person name="Alioto T."/>
            <person name="Alioto T."/>
            <person name="Gomez Garrido J."/>
        </authorList>
    </citation>
    <scope>NUCLEOTIDE SEQUENCE [LARGE SCALE GENOMIC DNA]</scope>
</reference>
<dbReference type="AlphaFoldDB" id="A0A5E4NCV9"/>
<evidence type="ECO:0000256" key="3">
    <source>
        <dbReference type="ARBA" id="ARBA00022454"/>
    </source>
</evidence>